<feature type="domain" description="Beta/gamma crystallin 'Greek key'" evidence="5">
    <location>
        <begin position="607"/>
        <end position="689"/>
    </location>
</feature>
<evidence type="ECO:0000256" key="3">
    <source>
        <dbReference type="ARBA" id="ARBA00022737"/>
    </source>
</evidence>
<evidence type="ECO:0000259" key="5">
    <source>
        <dbReference type="SMART" id="SM00247"/>
    </source>
</evidence>
<feature type="region of interest" description="Disordered" evidence="4">
    <location>
        <begin position="313"/>
        <end position="333"/>
    </location>
</feature>
<evidence type="ECO:0000256" key="1">
    <source>
        <dbReference type="ARBA" id="ARBA00005776"/>
    </source>
</evidence>
<dbReference type="InterPro" id="IPR011024">
    <property type="entry name" value="G_crystallin-like"/>
</dbReference>
<feature type="compositionally biased region" description="Polar residues" evidence="4">
    <location>
        <begin position="320"/>
        <end position="331"/>
    </location>
</feature>
<dbReference type="Proteomes" id="UP000290572">
    <property type="component" value="Unassembled WGS sequence"/>
</dbReference>
<gene>
    <name evidence="7" type="ORF">ROHU_001989</name>
</gene>
<dbReference type="SUPFAM" id="SSF49695">
    <property type="entry name" value="gamma-Crystallin-like"/>
    <property type="match status" value="1"/>
</dbReference>
<dbReference type="GO" id="GO:0008832">
    <property type="term" value="F:dGTPase activity"/>
    <property type="evidence" value="ECO:0007669"/>
    <property type="project" value="TreeGrafter"/>
</dbReference>
<dbReference type="SMART" id="SM00471">
    <property type="entry name" value="HDc"/>
    <property type="match status" value="1"/>
</dbReference>
<dbReference type="AlphaFoldDB" id="A0A498P013"/>
<protein>
    <submittedName>
        <fullName evidence="7">Deoxynucleoside triphosphate triphosphohydrolase SAMHD1-like protein</fullName>
    </submittedName>
</protein>
<keyword evidence="3" id="KW-0677">Repeat</keyword>
<dbReference type="Gene3D" id="1.10.3210.10">
    <property type="entry name" value="Hypothetical protein af1432"/>
    <property type="match status" value="4"/>
</dbReference>
<reference evidence="7 8" key="1">
    <citation type="submission" date="2018-03" db="EMBL/GenBank/DDBJ databases">
        <title>Draft genome sequence of Rohu Carp (Labeo rohita).</title>
        <authorList>
            <person name="Das P."/>
            <person name="Kushwaha B."/>
            <person name="Joshi C.G."/>
            <person name="Kumar D."/>
            <person name="Nagpure N.S."/>
            <person name="Sahoo L."/>
            <person name="Das S.P."/>
            <person name="Bit A."/>
            <person name="Patnaik S."/>
            <person name="Meher P.K."/>
            <person name="Jayasankar P."/>
            <person name="Koringa P.G."/>
            <person name="Patel N.V."/>
            <person name="Hinsu A.T."/>
            <person name="Kumar R."/>
            <person name="Pandey M."/>
            <person name="Agarwal S."/>
            <person name="Srivastava S."/>
            <person name="Singh M."/>
            <person name="Iquebal M.A."/>
            <person name="Jaiswal S."/>
            <person name="Angadi U.B."/>
            <person name="Kumar N."/>
            <person name="Raza M."/>
            <person name="Shah T.M."/>
            <person name="Rai A."/>
            <person name="Jena J.K."/>
        </authorList>
    </citation>
    <scope>NUCLEOTIDE SEQUENCE [LARGE SCALE GENOMIC DNA]</scope>
    <source>
        <strain evidence="7">DASCIFA01</strain>
        <tissue evidence="7">Testis</tissue>
    </source>
</reference>
<evidence type="ECO:0000313" key="7">
    <source>
        <dbReference type="EMBL" id="RXN37513.1"/>
    </source>
</evidence>
<proteinExistence type="evidence at protein level"/>
<dbReference type="Pfam" id="PF00030">
    <property type="entry name" value="Crystall"/>
    <property type="match status" value="1"/>
</dbReference>
<dbReference type="PANTHER" id="PTHR11373">
    <property type="entry name" value="DEOXYNUCLEOSIDE TRIPHOSPHATE TRIPHOSPHOHYDROLASE"/>
    <property type="match status" value="1"/>
</dbReference>
<keyword evidence="9" id="KW-1267">Proteomics identification</keyword>
<dbReference type="InterPro" id="IPR001064">
    <property type="entry name" value="Beta/gamma_crystallin"/>
</dbReference>
<name>A0A498P013_LABRO</name>
<dbReference type="SUPFAM" id="SSF109604">
    <property type="entry name" value="HD-domain/PDEase-like"/>
    <property type="match status" value="4"/>
</dbReference>
<dbReference type="Gene3D" id="3.30.70.2760">
    <property type="match status" value="2"/>
</dbReference>
<dbReference type="EMBL" id="QBIY01005765">
    <property type="protein sequence ID" value="RXN37513.1"/>
    <property type="molecule type" value="Genomic_DNA"/>
</dbReference>
<comment type="similarity">
    <text evidence="2">Belongs to the beta/gamma-crystallin family.</text>
</comment>
<dbReference type="InterPro" id="IPR050135">
    <property type="entry name" value="dGTPase-like"/>
</dbReference>
<keyword evidence="8" id="KW-1185">Reference proteome</keyword>
<evidence type="ECO:0000313" key="8">
    <source>
        <dbReference type="Proteomes" id="UP000290572"/>
    </source>
</evidence>
<dbReference type="SMART" id="SM00247">
    <property type="entry name" value="XTALbg"/>
    <property type="match status" value="1"/>
</dbReference>
<keyword evidence="7" id="KW-0378">Hydrolase</keyword>
<evidence type="ECO:0000256" key="4">
    <source>
        <dbReference type="SAM" id="MobiDB-lite"/>
    </source>
</evidence>
<comment type="similarity">
    <text evidence="1">Belongs to the SAMHD1 family.</text>
</comment>
<evidence type="ECO:0000256" key="2">
    <source>
        <dbReference type="ARBA" id="ARBA00009646"/>
    </source>
</evidence>
<dbReference type="GO" id="GO:0006203">
    <property type="term" value="P:dGTP catabolic process"/>
    <property type="evidence" value="ECO:0007669"/>
    <property type="project" value="TreeGrafter"/>
</dbReference>
<dbReference type="InterPro" id="IPR003607">
    <property type="entry name" value="HD/PDEase_dom"/>
</dbReference>
<organism evidence="7 8">
    <name type="scientific">Labeo rohita</name>
    <name type="common">Indian major carp</name>
    <name type="synonym">Cyprinus rohita</name>
    <dbReference type="NCBI Taxonomy" id="84645"/>
    <lineage>
        <taxon>Eukaryota</taxon>
        <taxon>Metazoa</taxon>
        <taxon>Chordata</taxon>
        <taxon>Craniata</taxon>
        <taxon>Vertebrata</taxon>
        <taxon>Euteleostomi</taxon>
        <taxon>Actinopterygii</taxon>
        <taxon>Neopterygii</taxon>
        <taxon>Teleostei</taxon>
        <taxon>Ostariophysi</taxon>
        <taxon>Cypriniformes</taxon>
        <taxon>Cyprinidae</taxon>
        <taxon>Labeoninae</taxon>
        <taxon>Labeonini</taxon>
        <taxon>Labeo</taxon>
    </lineage>
</organism>
<feature type="domain" description="HD/PDEase" evidence="6">
    <location>
        <begin position="732"/>
        <end position="848"/>
    </location>
</feature>
<evidence type="ECO:0007829" key="9">
    <source>
        <dbReference type="PeptideAtlas" id="A0A498P013"/>
    </source>
</evidence>
<dbReference type="PANTHER" id="PTHR11373:SF4">
    <property type="entry name" value="DEOXYNUCLEOSIDE TRIPHOSPHATE TRIPHOSPHOHYDROLASE SAMHD1"/>
    <property type="match status" value="1"/>
</dbReference>
<sequence>MRKKNGLDKVMKDYGLDLNEDIVFIEELIQGRTSSDSKWTAKGRPENKSFLYEIVANKLNGIDVDKWDYLARDCHYLGIPNGFDHQRLLKSARVCKVADDVYGMFHTRYTLHRQALQHKIGYIIDIKIKEALVRADDKLIPDRKISDAIDDILEYAKLTDHIFDQILNQSDSNPRLDEARRILRDIVNRRLPKFVGEARLNEDKLKGKLRDKFKKEKPDNTSRIKVYQVLDMGFGEVGKEPIDNVHFYSKNEPNKAFKMEKYQVSSLKPKRFHEYLVRVYYNKTDGSYQKLQQKAEEIFHEWCKNNEFIDSGEEKETVEEPSQNNQSSSGKIFNDPIHGHIELHPLLVKIIDTPQFQRLRHIKQLGGTHLVYPGATHTRFEHSLGWLIMFMTCFKPEAKDKLPKISPISVSKLQDDIKRKIQRITGASSDTHENDENSTLRLMEEFAKLTDHIFEEILYSTDVGLEGAQKKLEDVVKRRLPKCVGETRLGNKDKHAHKKTLQNDWNEAVDEWNKLHPTVFLDKKDFSVDVIQLHCTYSTEINPIDNVYFYRKRNPTEAFNIKKYEVSSLLPEEFTEYVCRIYHTKNSDEEEKDTKECFDWWCRDKCKILVYDQEEFRGNERLVTGDCPSLDDCGITEVHSCKVHRGFWKLYEGLNYNEAEYTLEPEKEYRTPTDWDCQSNTSARSLKHIFNDPIHGHMELHPLLVKIIDTPQFQRLRRIKQLGGAYLVYPGASHNRFEHSLGVAYLAGCLVKVLCDSQPELEITEQDILCVQIAGLCHDLDELFVGTNHLRFFFFFFFLGLPDDIPEKWKWDRDEDKSFLYEIVANKQNGIDVDKWDYFARDCHHLGIRNSFDHQRLLKFARVCKVNGRNHICFRDKEADNVYDMFRTRYTLHRQAYQHKIGYIIEDMFAKALIQADRDLNEGKPEDMLKISEAIKTVDDYSKLTDDLQKCSLRFSKDVMKASETLK</sequence>
<dbReference type="STRING" id="84645.A0A498P013"/>
<evidence type="ECO:0000259" key="6">
    <source>
        <dbReference type="SMART" id="SM00471"/>
    </source>
</evidence>
<dbReference type="CDD" id="cd00077">
    <property type="entry name" value="HDc"/>
    <property type="match status" value="1"/>
</dbReference>
<dbReference type="Gene3D" id="2.60.20.10">
    <property type="entry name" value="Crystallins"/>
    <property type="match status" value="1"/>
</dbReference>
<comment type="caution">
    <text evidence="7">The sequence shown here is derived from an EMBL/GenBank/DDBJ whole genome shotgun (WGS) entry which is preliminary data.</text>
</comment>
<accession>A0A498P013</accession>